<dbReference type="Proteomes" id="UP001237642">
    <property type="component" value="Unassembled WGS sequence"/>
</dbReference>
<dbReference type="GO" id="GO:0003676">
    <property type="term" value="F:nucleic acid binding"/>
    <property type="evidence" value="ECO:0007669"/>
    <property type="project" value="InterPro"/>
</dbReference>
<name>A0AAD8MMC1_9APIA</name>
<keyword evidence="2" id="KW-1185">Reference proteome</keyword>
<dbReference type="InterPro" id="IPR012337">
    <property type="entry name" value="RNaseH-like_sf"/>
</dbReference>
<dbReference type="InterPro" id="IPR052160">
    <property type="entry name" value="Gypsy_RT_Integrase-like"/>
</dbReference>
<dbReference type="AlphaFoldDB" id="A0AAD8MMC1"/>
<accession>A0AAD8MMC1</accession>
<dbReference type="PANTHER" id="PTHR47266">
    <property type="entry name" value="ENDONUCLEASE-RELATED"/>
    <property type="match status" value="1"/>
</dbReference>
<evidence type="ECO:0000313" key="2">
    <source>
        <dbReference type="Proteomes" id="UP001237642"/>
    </source>
</evidence>
<gene>
    <name evidence="1" type="ORF">POM88_024731</name>
</gene>
<organism evidence="1 2">
    <name type="scientific">Heracleum sosnowskyi</name>
    <dbReference type="NCBI Taxonomy" id="360622"/>
    <lineage>
        <taxon>Eukaryota</taxon>
        <taxon>Viridiplantae</taxon>
        <taxon>Streptophyta</taxon>
        <taxon>Embryophyta</taxon>
        <taxon>Tracheophyta</taxon>
        <taxon>Spermatophyta</taxon>
        <taxon>Magnoliopsida</taxon>
        <taxon>eudicotyledons</taxon>
        <taxon>Gunneridae</taxon>
        <taxon>Pentapetalae</taxon>
        <taxon>asterids</taxon>
        <taxon>campanulids</taxon>
        <taxon>Apiales</taxon>
        <taxon>Apiaceae</taxon>
        <taxon>Apioideae</taxon>
        <taxon>apioid superclade</taxon>
        <taxon>Tordylieae</taxon>
        <taxon>Tordyliinae</taxon>
        <taxon>Heracleum</taxon>
    </lineage>
</organism>
<reference evidence="1" key="2">
    <citation type="submission" date="2023-05" db="EMBL/GenBank/DDBJ databases">
        <authorList>
            <person name="Schelkunov M.I."/>
        </authorList>
    </citation>
    <scope>NUCLEOTIDE SEQUENCE</scope>
    <source>
        <strain evidence="1">Hsosn_3</strain>
        <tissue evidence="1">Leaf</tissue>
    </source>
</reference>
<dbReference type="SUPFAM" id="SSF53098">
    <property type="entry name" value="Ribonuclease H-like"/>
    <property type="match status" value="1"/>
</dbReference>
<protein>
    <submittedName>
        <fullName evidence="1">Rve domain-containing protein</fullName>
    </submittedName>
</protein>
<evidence type="ECO:0000313" key="1">
    <source>
        <dbReference type="EMBL" id="KAK1377987.1"/>
    </source>
</evidence>
<dbReference type="Gene3D" id="3.30.420.10">
    <property type="entry name" value="Ribonuclease H-like superfamily/Ribonuclease H"/>
    <property type="match status" value="2"/>
</dbReference>
<proteinExistence type="predicted"/>
<reference evidence="1" key="1">
    <citation type="submission" date="2023-02" db="EMBL/GenBank/DDBJ databases">
        <title>Genome of toxic invasive species Heracleum sosnowskyi carries increased number of genes despite the absence of recent whole-genome duplications.</title>
        <authorList>
            <person name="Schelkunov M."/>
            <person name="Shtratnikova V."/>
            <person name="Makarenko M."/>
            <person name="Klepikova A."/>
            <person name="Omelchenko D."/>
            <person name="Novikova G."/>
            <person name="Obukhova E."/>
            <person name="Bogdanov V."/>
            <person name="Penin A."/>
            <person name="Logacheva M."/>
        </authorList>
    </citation>
    <scope>NUCLEOTIDE SEQUENCE</scope>
    <source>
        <strain evidence="1">Hsosn_3</strain>
        <tissue evidence="1">Leaf</tissue>
    </source>
</reference>
<dbReference type="EMBL" id="JAUIZM010000006">
    <property type="protein sequence ID" value="KAK1377987.1"/>
    <property type="molecule type" value="Genomic_DNA"/>
</dbReference>
<sequence>MRKDCEAYVKSCESCQLYGPVSHAPSQAMTPILCPCPFFQWGIDIVGPLPRVRSQFQYLIVAIDYATKWVEAKPLARIREKEMIEFFMEFIVFRFGIPRSHSKASVAYPQANGQVEVTNRIILQGLKKRLQEQPRPWADELPNMLWSYMTTRRSSTGETPFRLAYGTEADVPLETNLNSPIVDSFNPDASLERLHLDNDLLEEVRDEANLDAARHQKMVAKYFNKKVKTKNFQVNDLVLRESASSQPTITGKFKAPWEGPYKISKVIRPGTYELTQLNGESVKNAWNAIHLKKFFQ</sequence>
<comment type="caution">
    <text evidence="1">The sequence shown here is derived from an EMBL/GenBank/DDBJ whole genome shotgun (WGS) entry which is preliminary data.</text>
</comment>
<dbReference type="InterPro" id="IPR036397">
    <property type="entry name" value="RNaseH_sf"/>
</dbReference>